<evidence type="ECO:0000256" key="5">
    <source>
        <dbReference type="ARBA" id="ARBA00022777"/>
    </source>
</evidence>
<dbReference type="InterPro" id="IPR004358">
    <property type="entry name" value="Sig_transdc_His_kin-like_C"/>
</dbReference>
<evidence type="ECO:0000256" key="6">
    <source>
        <dbReference type="PROSITE-ProRule" id="PRU00169"/>
    </source>
</evidence>
<evidence type="ECO:0000256" key="1">
    <source>
        <dbReference type="ARBA" id="ARBA00000085"/>
    </source>
</evidence>
<dbReference type="Proteomes" id="UP001232148">
    <property type="component" value="Unassembled WGS sequence"/>
</dbReference>
<dbReference type="CDD" id="cd17546">
    <property type="entry name" value="REC_hyHK_CKI1_RcsC-like"/>
    <property type="match status" value="1"/>
</dbReference>
<dbReference type="InterPro" id="IPR005467">
    <property type="entry name" value="His_kinase_dom"/>
</dbReference>
<proteinExistence type="predicted"/>
<dbReference type="GO" id="GO:0000155">
    <property type="term" value="F:phosphorelay sensor kinase activity"/>
    <property type="evidence" value="ECO:0007669"/>
    <property type="project" value="InterPro"/>
</dbReference>
<dbReference type="GO" id="GO:0009927">
    <property type="term" value="F:histidine phosphotransfer kinase activity"/>
    <property type="evidence" value="ECO:0007669"/>
    <property type="project" value="TreeGrafter"/>
</dbReference>
<protein>
    <recommendedName>
        <fullName evidence="2">histidine kinase</fullName>
        <ecNumber evidence="2">2.7.13.3</ecNumber>
    </recommendedName>
</protein>
<reference evidence="10" key="1">
    <citation type="submission" date="2021-06" db="EMBL/GenBank/DDBJ databases">
        <title>Comparative genomics, transcriptomics and evolutionary studies reveal genomic signatures of adaptation to plant cell wall in hemibiotrophic fungi.</title>
        <authorList>
            <consortium name="DOE Joint Genome Institute"/>
            <person name="Baroncelli R."/>
            <person name="Diaz J.F."/>
            <person name="Benocci T."/>
            <person name="Peng M."/>
            <person name="Battaglia E."/>
            <person name="Haridas S."/>
            <person name="Andreopoulos W."/>
            <person name="Labutti K."/>
            <person name="Pangilinan J."/>
            <person name="Floch G.L."/>
            <person name="Makela M.R."/>
            <person name="Henrissat B."/>
            <person name="Grigoriev I.V."/>
            <person name="Crouch J.A."/>
            <person name="De Vries R.P."/>
            <person name="Sukno S.A."/>
            <person name="Thon M.R."/>
        </authorList>
    </citation>
    <scope>NUCLEOTIDE SEQUENCE</scope>
    <source>
        <strain evidence="10">MAFF235873</strain>
    </source>
</reference>
<organism evidence="10 11">
    <name type="scientific">Colletotrichum zoysiae</name>
    <dbReference type="NCBI Taxonomy" id="1216348"/>
    <lineage>
        <taxon>Eukaryota</taxon>
        <taxon>Fungi</taxon>
        <taxon>Dikarya</taxon>
        <taxon>Ascomycota</taxon>
        <taxon>Pezizomycotina</taxon>
        <taxon>Sordariomycetes</taxon>
        <taxon>Hypocreomycetidae</taxon>
        <taxon>Glomerellales</taxon>
        <taxon>Glomerellaceae</taxon>
        <taxon>Colletotrichum</taxon>
        <taxon>Colletotrichum graminicola species complex</taxon>
    </lineage>
</organism>
<dbReference type="Pfam" id="PF00512">
    <property type="entry name" value="HisKA"/>
    <property type="match status" value="1"/>
</dbReference>
<evidence type="ECO:0000256" key="3">
    <source>
        <dbReference type="ARBA" id="ARBA00022553"/>
    </source>
</evidence>
<dbReference type="SMART" id="SM00388">
    <property type="entry name" value="HisKA"/>
    <property type="match status" value="1"/>
</dbReference>
<dbReference type="Gene3D" id="3.40.50.2300">
    <property type="match status" value="1"/>
</dbReference>
<feature type="domain" description="Response regulatory" evidence="9">
    <location>
        <begin position="1199"/>
        <end position="1324"/>
    </location>
</feature>
<dbReference type="PANTHER" id="PTHR43047">
    <property type="entry name" value="TWO-COMPONENT HISTIDINE PROTEIN KINASE"/>
    <property type="match status" value="1"/>
</dbReference>
<feature type="domain" description="Histidine kinase" evidence="8">
    <location>
        <begin position="605"/>
        <end position="914"/>
    </location>
</feature>
<dbReference type="InterPro" id="IPR003594">
    <property type="entry name" value="HATPase_dom"/>
</dbReference>
<dbReference type="PROSITE" id="PS50110">
    <property type="entry name" value="RESPONSE_REGULATORY"/>
    <property type="match status" value="1"/>
</dbReference>
<sequence length="1326" mass="144421">MSQSFRPVSEGRRERETFRYDPSLIACTVYNDLDNLIPPAELRASPDPTLTAFAELAVLRLKTSRALISLFDRNYQYIVAEATPSLPLTPYADFANHQVGEHLVLCGTAIPRVAGICELALDISRSLPPKSPIVGAQVPVTIIPDLAADSKSSQRAFCHVAPENRFYTGVPLRTQKGIDIGVFCVFDTRPRGDLDDISIEFLRDLAQVVMDYLDSKRQRENHRRADRMLRGVGSFLEGKSTMSEWTTTESPDILDDDLPREGGSHKMLNHVHRDSGLRSPDTLTACQSPSAQFQLGSPPHYQPSSHVPPLPRPGPTPISNPTSSDAPTMASRSMSSFARTHPQEPRTRHIFSKATNVIREAIDVHHVLFLEASIRSFGGLVESTSYAAKPARDSISSSSSSDEKEYPPQRCRIGNRSQRNARPSCRVLGFSSPPVSSIDGDPPSQSFSSVSEAFLAKLLERYPKGKIFNFDAKSKMQSSDDSGGETISGLAAVEPREASIVTAEQTHRAESCCKRSSNRISRRNEAKEIAAIFPAARSVAFVPLWDTLKHRWCAGGFVCSTAPGRTFAVEHELNYLQAFSIVIMSEVDRLNAQLVETSKTDLLSSLSHELRSPLHGIVLGAELLGDTHLDAFQGETLASIETCSRTLLETMNHLLDSSKINNFIGQTSRLRTTKDTTAPGGARSFNNWSAGNFGEGLGIEAGMMSIASNFELDVLTEEVIESVCAGFSYQRQSIAHLVHKQSTDRAEDLGMIRRLDSIQAIEDVALKSQRRSDLLMLLGDVTVTFDINPAVSWTFHAQSGAIRRIVMNLLGNSLKFTSKGMINVNVLQLLHDEGKPQDFTRVKIIVTDTGRGIGENYLRDSLFSPFCQEDSLSAGLGLGLSLVNQIVAKLGGSIQVVSKLGQGTKVTVVLPLRGAASSSPTGNPASAGFNEFRLLAGQLKGLRVQLLGLPTERSVHGGGDPKWLQGTRSEGALLASFCTEWLGMHIVEQSASGQLLADLIVTTEDSLECLEAEQRHGSISTPVVVVCRNALVARQLATSARFSNGDAIFEFVSQPIGPRKLAKALLLSLRRWVKTQASAISMATPSSLDTAEATSSELAPDAGIRLTSEVDYFCRPFTNVEMVTDPVAEDGSHGIAQDSQQRDETVTQRTARVDCSVKDAKTQLYGIPERLKEVPAPAPSFVPAAPTKPVQEPDAGGPRFLLVEDNPINLRILMSYVKKLGHRFACATNGLEAFEAFKDSVGQGADEFKFILTDISMPIMDGFESTRRIRALEMERGLSRCNIFALTGLASASAQQEAFASGIDLFLAKPVRLKELNKILESKGVS</sequence>
<feature type="compositionally biased region" description="Polar residues" evidence="7">
    <location>
        <begin position="319"/>
        <end position="338"/>
    </location>
</feature>
<comment type="catalytic activity">
    <reaction evidence="1">
        <text>ATP + protein L-histidine = ADP + protein N-phospho-L-histidine.</text>
        <dbReference type="EC" id="2.7.13.3"/>
    </reaction>
</comment>
<dbReference type="EMBL" id="MU842923">
    <property type="protein sequence ID" value="KAK2026039.1"/>
    <property type="molecule type" value="Genomic_DNA"/>
</dbReference>
<dbReference type="EC" id="2.7.13.3" evidence="2"/>
<dbReference type="Pfam" id="PF00072">
    <property type="entry name" value="Response_reg"/>
    <property type="match status" value="1"/>
</dbReference>
<feature type="modified residue" description="4-aspartylphosphate" evidence="6">
    <location>
        <position position="1254"/>
    </location>
</feature>
<keyword evidence="5 10" id="KW-0418">Kinase</keyword>
<dbReference type="SUPFAM" id="SSF47384">
    <property type="entry name" value="Homodimeric domain of signal transducing histidine kinase"/>
    <property type="match status" value="1"/>
</dbReference>
<comment type="caution">
    <text evidence="10">The sequence shown here is derived from an EMBL/GenBank/DDBJ whole genome shotgun (WGS) entry which is preliminary data.</text>
</comment>
<dbReference type="InterPro" id="IPR036890">
    <property type="entry name" value="HATPase_C_sf"/>
</dbReference>
<dbReference type="SUPFAM" id="SSF55781">
    <property type="entry name" value="GAF domain-like"/>
    <property type="match status" value="1"/>
</dbReference>
<dbReference type="PROSITE" id="PS50109">
    <property type="entry name" value="HIS_KIN"/>
    <property type="match status" value="1"/>
</dbReference>
<dbReference type="Gene3D" id="3.30.565.10">
    <property type="entry name" value="Histidine kinase-like ATPase, C-terminal domain"/>
    <property type="match status" value="1"/>
</dbReference>
<feature type="compositionally biased region" description="Pro residues" evidence="7">
    <location>
        <begin position="306"/>
        <end position="318"/>
    </location>
</feature>
<dbReference type="SUPFAM" id="SSF55874">
    <property type="entry name" value="ATPase domain of HSP90 chaperone/DNA topoisomerase II/histidine kinase"/>
    <property type="match status" value="1"/>
</dbReference>
<keyword evidence="4" id="KW-0808">Transferase</keyword>
<dbReference type="CDD" id="cd00082">
    <property type="entry name" value="HisKA"/>
    <property type="match status" value="1"/>
</dbReference>
<gene>
    <name evidence="10" type="ORF">LX32DRAFT_595489</name>
</gene>
<dbReference type="SMART" id="SM00448">
    <property type="entry name" value="REC"/>
    <property type="match status" value="1"/>
</dbReference>
<feature type="region of interest" description="Disordered" evidence="7">
    <location>
        <begin position="240"/>
        <end position="348"/>
    </location>
</feature>
<dbReference type="InterPro" id="IPR011006">
    <property type="entry name" value="CheY-like_superfamily"/>
</dbReference>
<evidence type="ECO:0000313" key="11">
    <source>
        <dbReference type="Proteomes" id="UP001232148"/>
    </source>
</evidence>
<keyword evidence="3 6" id="KW-0597">Phosphoprotein</keyword>
<evidence type="ECO:0000256" key="4">
    <source>
        <dbReference type="ARBA" id="ARBA00022679"/>
    </source>
</evidence>
<evidence type="ECO:0000256" key="2">
    <source>
        <dbReference type="ARBA" id="ARBA00012438"/>
    </source>
</evidence>
<evidence type="ECO:0000259" key="8">
    <source>
        <dbReference type="PROSITE" id="PS50109"/>
    </source>
</evidence>
<dbReference type="Gene3D" id="3.30.450.40">
    <property type="match status" value="1"/>
</dbReference>
<dbReference type="SUPFAM" id="SSF52172">
    <property type="entry name" value="CheY-like"/>
    <property type="match status" value="1"/>
</dbReference>
<dbReference type="SMART" id="SM00387">
    <property type="entry name" value="HATPase_c"/>
    <property type="match status" value="1"/>
</dbReference>
<keyword evidence="11" id="KW-1185">Reference proteome</keyword>
<feature type="region of interest" description="Disordered" evidence="7">
    <location>
        <begin position="388"/>
        <end position="426"/>
    </location>
</feature>
<dbReference type="PANTHER" id="PTHR43047:SF72">
    <property type="entry name" value="OSMOSENSING HISTIDINE PROTEIN KINASE SLN1"/>
    <property type="match status" value="1"/>
</dbReference>
<evidence type="ECO:0000259" key="9">
    <source>
        <dbReference type="PROSITE" id="PS50110"/>
    </source>
</evidence>
<dbReference type="Pfam" id="PF02518">
    <property type="entry name" value="HATPase_c"/>
    <property type="match status" value="1"/>
</dbReference>
<accession>A0AAD9LYW4</accession>
<dbReference type="InterPro" id="IPR036097">
    <property type="entry name" value="HisK_dim/P_sf"/>
</dbReference>
<dbReference type="InterPro" id="IPR003661">
    <property type="entry name" value="HisK_dim/P_dom"/>
</dbReference>
<evidence type="ECO:0000256" key="7">
    <source>
        <dbReference type="SAM" id="MobiDB-lite"/>
    </source>
</evidence>
<dbReference type="GO" id="GO:0005886">
    <property type="term" value="C:plasma membrane"/>
    <property type="evidence" value="ECO:0007669"/>
    <property type="project" value="TreeGrafter"/>
</dbReference>
<dbReference type="Gene3D" id="1.10.287.130">
    <property type="match status" value="1"/>
</dbReference>
<dbReference type="InterPro" id="IPR029016">
    <property type="entry name" value="GAF-like_dom_sf"/>
</dbReference>
<feature type="compositionally biased region" description="Polar residues" evidence="7">
    <location>
        <begin position="281"/>
        <end position="295"/>
    </location>
</feature>
<feature type="compositionally biased region" description="Polar residues" evidence="7">
    <location>
        <begin position="240"/>
        <end position="250"/>
    </location>
</feature>
<dbReference type="InterPro" id="IPR001789">
    <property type="entry name" value="Sig_transdc_resp-reg_receiver"/>
</dbReference>
<name>A0AAD9LYW4_9PEZI</name>
<dbReference type="PRINTS" id="PR00344">
    <property type="entry name" value="BCTRLSENSOR"/>
</dbReference>
<evidence type="ECO:0000313" key="10">
    <source>
        <dbReference type="EMBL" id="KAK2026039.1"/>
    </source>
</evidence>